<name>A0A7J7MCX4_9MAGN</name>
<gene>
    <name evidence="1" type="ORF">GIB67_021409</name>
</gene>
<accession>A0A7J7MCX4</accession>
<reference evidence="1 2" key="1">
    <citation type="journal article" date="2020" name="IScience">
        <title>Genome Sequencing of the Endangered Kingdonia uniflora (Circaeasteraceae, Ranunculales) Reveals Potential Mechanisms of Evolutionary Specialization.</title>
        <authorList>
            <person name="Sun Y."/>
            <person name="Deng T."/>
            <person name="Zhang A."/>
            <person name="Moore M.J."/>
            <person name="Landis J.B."/>
            <person name="Lin N."/>
            <person name="Zhang H."/>
            <person name="Zhang X."/>
            <person name="Huang J."/>
            <person name="Zhang X."/>
            <person name="Sun H."/>
            <person name="Wang H."/>
        </authorList>
    </citation>
    <scope>NUCLEOTIDE SEQUENCE [LARGE SCALE GENOMIC DNA]</scope>
    <source>
        <strain evidence="1">TB1705</strain>
        <tissue evidence="1">Leaf</tissue>
    </source>
</reference>
<evidence type="ECO:0000313" key="2">
    <source>
        <dbReference type="Proteomes" id="UP000541444"/>
    </source>
</evidence>
<proteinExistence type="predicted"/>
<dbReference type="EMBL" id="JACGCM010001615">
    <property type="protein sequence ID" value="KAF6152749.1"/>
    <property type="molecule type" value="Genomic_DNA"/>
</dbReference>
<organism evidence="1 2">
    <name type="scientific">Kingdonia uniflora</name>
    <dbReference type="NCBI Taxonomy" id="39325"/>
    <lineage>
        <taxon>Eukaryota</taxon>
        <taxon>Viridiplantae</taxon>
        <taxon>Streptophyta</taxon>
        <taxon>Embryophyta</taxon>
        <taxon>Tracheophyta</taxon>
        <taxon>Spermatophyta</taxon>
        <taxon>Magnoliopsida</taxon>
        <taxon>Ranunculales</taxon>
        <taxon>Circaeasteraceae</taxon>
        <taxon>Kingdonia</taxon>
    </lineage>
</organism>
<evidence type="ECO:0000313" key="1">
    <source>
        <dbReference type="EMBL" id="KAF6152749.1"/>
    </source>
</evidence>
<protein>
    <submittedName>
        <fullName evidence="1">Uncharacterized protein</fullName>
    </submittedName>
</protein>
<dbReference type="AlphaFoldDB" id="A0A7J7MCX4"/>
<dbReference type="Proteomes" id="UP000541444">
    <property type="component" value="Unassembled WGS sequence"/>
</dbReference>
<comment type="caution">
    <text evidence="1">The sequence shown here is derived from an EMBL/GenBank/DDBJ whole genome shotgun (WGS) entry which is preliminary data.</text>
</comment>
<sequence length="70" mass="8164">MSHIYILFLTSLFYPFRIHLFLSDKFIAVSGVSRGKDSFWGGRHFGVREAVEVVFLLWKTLVGLFVVLLW</sequence>
<keyword evidence="2" id="KW-1185">Reference proteome</keyword>